<dbReference type="PIRSF" id="PIRSF005739">
    <property type="entry name" value="O-mtase"/>
    <property type="match status" value="1"/>
</dbReference>
<dbReference type="Pfam" id="PF00891">
    <property type="entry name" value="Methyltransf_2"/>
    <property type="match status" value="1"/>
</dbReference>
<gene>
    <name evidence="7" type="ORF">IQ247_05005</name>
</gene>
<evidence type="ECO:0000256" key="1">
    <source>
        <dbReference type="ARBA" id="ARBA00022603"/>
    </source>
</evidence>
<dbReference type="SUPFAM" id="SSF53335">
    <property type="entry name" value="S-adenosyl-L-methionine-dependent methyltransferases"/>
    <property type="match status" value="1"/>
</dbReference>
<dbReference type="EMBL" id="JADEWL010000010">
    <property type="protein sequence ID" value="MBE9212074.1"/>
    <property type="molecule type" value="Genomic_DNA"/>
</dbReference>
<name>A0A8J7F626_9CYAN</name>
<keyword evidence="7" id="KW-0830">Ubiquinone</keyword>
<dbReference type="AlphaFoldDB" id="A0A8J7F626"/>
<proteinExistence type="predicted"/>
<keyword evidence="1" id="KW-0489">Methyltransferase</keyword>
<dbReference type="InterPro" id="IPR029063">
    <property type="entry name" value="SAM-dependent_MTases_sf"/>
</dbReference>
<evidence type="ECO:0000259" key="6">
    <source>
        <dbReference type="Pfam" id="PF08100"/>
    </source>
</evidence>
<dbReference type="InterPro" id="IPR036390">
    <property type="entry name" value="WH_DNA-bd_sf"/>
</dbReference>
<dbReference type="InterPro" id="IPR036388">
    <property type="entry name" value="WH-like_DNA-bd_sf"/>
</dbReference>
<protein>
    <submittedName>
        <fullName evidence="7">Ubiquinone/menaquinone biosynthesis protein</fullName>
    </submittedName>
</protein>
<keyword evidence="8" id="KW-1185">Reference proteome</keyword>
<evidence type="ECO:0000259" key="5">
    <source>
        <dbReference type="Pfam" id="PF00891"/>
    </source>
</evidence>
<dbReference type="Pfam" id="PF08100">
    <property type="entry name" value="Dimerisation"/>
    <property type="match status" value="1"/>
</dbReference>
<keyword evidence="3" id="KW-0949">S-adenosyl-L-methionine</keyword>
<dbReference type="GO" id="GO:0008171">
    <property type="term" value="F:O-methyltransferase activity"/>
    <property type="evidence" value="ECO:0007669"/>
    <property type="project" value="InterPro"/>
</dbReference>
<reference evidence="7" key="1">
    <citation type="submission" date="2020-10" db="EMBL/GenBank/DDBJ databases">
        <authorList>
            <person name="Castelo-Branco R."/>
            <person name="Eusebio N."/>
            <person name="Adriana R."/>
            <person name="Vieira A."/>
            <person name="Brugerolle De Fraissinette N."/>
            <person name="Rezende De Castro R."/>
            <person name="Schneider M.P."/>
            <person name="Vasconcelos V."/>
            <person name="Leao P.N."/>
        </authorList>
    </citation>
    <scope>NUCLEOTIDE SEQUENCE</scope>
    <source>
        <strain evidence="7">LEGE 06105</strain>
    </source>
</reference>
<dbReference type="InterPro" id="IPR001077">
    <property type="entry name" value="COMT_C"/>
</dbReference>
<dbReference type="Gene3D" id="3.40.50.150">
    <property type="entry name" value="Vaccinia Virus protein VP39"/>
    <property type="match status" value="1"/>
</dbReference>
<evidence type="ECO:0000313" key="8">
    <source>
        <dbReference type="Proteomes" id="UP000620559"/>
    </source>
</evidence>
<dbReference type="InterPro" id="IPR016461">
    <property type="entry name" value="COMT-like"/>
</dbReference>
<evidence type="ECO:0000313" key="7">
    <source>
        <dbReference type="EMBL" id="MBE9212074.1"/>
    </source>
</evidence>
<dbReference type="InterPro" id="IPR012967">
    <property type="entry name" value="COMT_dimerisation"/>
</dbReference>
<dbReference type="GO" id="GO:0032259">
    <property type="term" value="P:methylation"/>
    <property type="evidence" value="ECO:0007669"/>
    <property type="project" value="UniProtKB-KW"/>
</dbReference>
<dbReference type="PANTHER" id="PTHR43712:SF2">
    <property type="entry name" value="O-METHYLTRANSFERASE CICE"/>
    <property type="match status" value="1"/>
</dbReference>
<keyword evidence="2" id="KW-0808">Transferase</keyword>
<feature type="domain" description="O-methyltransferase dimerisation" evidence="6">
    <location>
        <begin position="50"/>
        <end position="114"/>
    </location>
</feature>
<dbReference type="Gene3D" id="1.10.10.10">
    <property type="entry name" value="Winged helix-like DNA-binding domain superfamily/Winged helix DNA-binding domain"/>
    <property type="match status" value="1"/>
</dbReference>
<evidence type="ECO:0000256" key="2">
    <source>
        <dbReference type="ARBA" id="ARBA00022679"/>
    </source>
</evidence>
<organism evidence="7 8">
    <name type="scientific">Plectonema cf. radiosum LEGE 06105</name>
    <dbReference type="NCBI Taxonomy" id="945769"/>
    <lineage>
        <taxon>Bacteria</taxon>
        <taxon>Bacillati</taxon>
        <taxon>Cyanobacteriota</taxon>
        <taxon>Cyanophyceae</taxon>
        <taxon>Oscillatoriophycideae</taxon>
        <taxon>Oscillatoriales</taxon>
        <taxon>Microcoleaceae</taxon>
        <taxon>Plectonema</taxon>
    </lineage>
</organism>
<evidence type="ECO:0000256" key="4">
    <source>
        <dbReference type="PIRSR" id="PIRSR005739-1"/>
    </source>
</evidence>
<comment type="caution">
    <text evidence="7">The sequence shown here is derived from an EMBL/GenBank/DDBJ whole genome shotgun (WGS) entry which is preliminary data.</text>
</comment>
<dbReference type="RefSeq" id="WP_193917668.1">
    <property type="nucleotide sequence ID" value="NZ_JADEWL010000010.1"/>
</dbReference>
<dbReference type="CDD" id="cd02440">
    <property type="entry name" value="AdoMet_MTases"/>
    <property type="match status" value="1"/>
</dbReference>
<dbReference type="SUPFAM" id="SSF46785">
    <property type="entry name" value="Winged helix' DNA-binding domain"/>
    <property type="match status" value="1"/>
</dbReference>
<dbReference type="GO" id="GO:0046983">
    <property type="term" value="F:protein dimerization activity"/>
    <property type="evidence" value="ECO:0007669"/>
    <property type="project" value="InterPro"/>
</dbReference>
<dbReference type="PANTHER" id="PTHR43712">
    <property type="entry name" value="PUTATIVE (AFU_ORTHOLOGUE AFUA_4G14580)-RELATED"/>
    <property type="match status" value="1"/>
</dbReference>
<dbReference type="PROSITE" id="PS51683">
    <property type="entry name" value="SAM_OMT_II"/>
    <property type="match status" value="1"/>
</dbReference>
<dbReference type="Proteomes" id="UP000620559">
    <property type="component" value="Unassembled WGS sequence"/>
</dbReference>
<feature type="active site" description="Proton acceptor" evidence="4">
    <location>
        <position position="271"/>
    </location>
</feature>
<feature type="domain" description="O-methyltransferase C-terminal" evidence="5">
    <location>
        <begin position="156"/>
        <end position="343"/>
    </location>
</feature>
<evidence type="ECO:0000256" key="3">
    <source>
        <dbReference type="ARBA" id="ARBA00022691"/>
    </source>
</evidence>
<sequence>MTDLIAFGKQQTNQDENNVWLLSGKSQFAVPACDDGLLWKTWMSMFHFPTLTVADQLGLFALIAEAPKTASEVSETLSLSERATEALLGVITSLGYLIQQSGKFNLTQVSRNFLLPQSPYYWGGMLKLMANNPLSHSVLLEALTNDRSSVYQEQDVWEAHEVEVEKAKLFTGAMQSMTMPGALGLANHGNFTGVKRLLDVGGGSAAVSVALAQRYSQMQCTILDLPVVCEIASGYISKAGLSNRIDTYSANFFTDQFPGGYDAILFSNIFHDWGQKKCQHLVKNSFDALPKGGRIYLHEMLLNDTKDGPATAASYSMCMIWWTQGKQYTASEVNQFLKEAGFEDISITSTHSYFSLVCATKP</sequence>
<accession>A0A8J7F626</accession>